<gene>
    <name evidence="4" type="ORF">CHLNCDRAFT_141671</name>
</gene>
<dbReference type="PANTHER" id="PTHR11364:SF27">
    <property type="entry name" value="SULFURTRANSFERASE"/>
    <property type="match status" value="1"/>
</dbReference>
<dbReference type="InParanoid" id="E1ZTC3"/>
<dbReference type="FunCoup" id="E1ZTC3">
    <property type="interactions" value="1669"/>
</dbReference>
<dbReference type="CDD" id="cd01448">
    <property type="entry name" value="TST_Repeat_1"/>
    <property type="match status" value="1"/>
</dbReference>
<keyword evidence="1" id="KW-0808">Transferase</keyword>
<dbReference type="Gene3D" id="3.40.250.10">
    <property type="entry name" value="Rhodanese-like domain"/>
    <property type="match status" value="2"/>
</dbReference>
<dbReference type="SUPFAM" id="SSF52821">
    <property type="entry name" value="Rhodanese/Cell cycle control phosphatase"/>
    <property type="match status" value="2"/>
</dbReference>
<evidence type="ECO:0000256" key="2">
    <source>
        <dbReference type="ARBA" id="ARBA00022737"/>
    </source>
</evidence>
<feature type="domain" description="Rhodanese" evidence="3">
    <location>
        <begin position="223"/>
        <end position="339"/>
    </location>
</feature>
<keyword evidence="2" id="KW-0677">Repeat</keyword>
<evidence type="ECO:0000313" key="4">
    <source>
        <dbReference type="EMBL" id="EFN50908.1"/>
    </source>
</evidence>
<dbReference type="RefSeq" id="XP_005843010.1">
    <property type="nucleotide sequence ID" value="XM_005842948.1"/>
</dbReference>
<reference evidence="4 5" key="1">
    <citation type="journal article" date="2010" name="Plant Cell">
        <title>The Chlorella variabilis NC64A genome reveals adaptation to photosymbiosis, coevolution with viruses, and cryptic sex.</title>
        <authorList>
            <person name="Blanc G."/>
            <person name="Duncan G."/>
            <person name="Agarkova I."/>
            <person name="Borodovsky M."/>
            <person name="Gurnon J."/>
            <person name="Kuo A."/>
            <person name="Lindquist E."/>
            <person name="Lucas S."/>
            <person name="Pangilinan J."/>
            <person name="Polle J."/>
            <person name="Salamov A."/>
            <person name="Terry A."/>
            <person name="Yamada T."/>
            <person name="Dunigan D.D."/>
            <person name="Grigoriev I.V."/>
            <person name="Claverie J.M."/>
            <person name="Van Etten J.L."/>
        </authorList>
    </citation>
    <scope>NUCLEOTIDE SEQUENCE [LARGE SCALE GENOMIC DNA]</scope>
    <source>
        <strain evidence="4 5">NC64A</strain>
    </source>
</reference>
<dbReference type="CDD" id="cd01449">
    <property type="entry name" value="TST_Repeat_2"/>
    <property type="match status" value="1"/>
</dbReference>
<keyword evidence="5" id="KW-1185">Reference proteome</keyword>
<name>E1ZTC3_CHLVA</name>
<feature type="domain" description="Rhodanese" evidence="3">
    <location>
        <begin position="62"/>
        <end position="178"/>
    </location>
</feature>
<dbReference type="STRING" id="554065.E1ZTC3"/>
<dbReference type="GO" id="GO:0004792">
    <property type="term" value="F:thiosulfate-cyanide sulfurtransferase activity"/>
    <property type="evidence" value="ECO:0007669"/>
    <property type="project" value="TreeGrafter"/>
</dbReference>
<dbReference type="PANTHER" id="PTHR11364">
    <property type="entry name" value="THIOSULFATE SULFERTANSFERASE"/>
    <property type="match status" value="1"/>
</dbReference>
<proteinExistence type="predicted"/>
<protein>
    <recommendedName>
        <fullName evidence="3">Rhodanese domain-containing protein</fullName>
    </recommendedName>
</protein>
<dbReference type="EMBL" id="GL433871">
    <property type="protein sequence ID" value="EFN50908.1"/>
    <property type="molecule type" value="Genomic_DNA"/>
</dbReference>
<dbReference type="PROSITE" id="PS50206">
    <property type="entry name" value="RHODANESE_3"/>
    <property type="match status" value="2"/>
</dbReference>
<evidence type="ECO:0000256" key="1">
    <source>
        <dbReference type="ARBA" id="ARBA00022679"/>
    </source>
</evidence>
<dbReference type="GO" id="GO:0005739">
    <property type="term" value="C:mitochondrion"/>
    <property type="evidence" value="ECO:0007669"/>
    <property type="project" value="TreeGrafter"/>
</dbReference>
<dbReference type="KEGG" id="cvr:CHLNCDRAFT_141671"/>
<dbReference type="OrthoDB" id="270167at2759"/>
<sequence>MLQVCSKFVPALAATHTLLAAAGVLAAGSLLPPSWLAAAAATAAQPAPEFPLLVSPELLKQNLGEVKLLDAAWHLGSPGQGAADFQRERIPGARFFDLDLIADTSTGLQSMLPGTAAFDAAADALRVTPASVVVVYDHGGLLTAPRAWWTWHVLGHRRVAVLDGGLAGWKAARGEVDTSPVSAQLVAAPADSMRRAPLRRPRYRAHLRAGEVRDWRAMLANVESREEQVVDARPSAKYRGDMPEGGGLRAGHIPGALNLPVQGLLRGGKFRSPEELRAVFGSADVDLSRPLVAYCATGIMASAVVLAARLAAPDGGGAATAVYDGSWQEWGGLAGAPVATCPPPFLADPLLLV</sequence>
<organism evidence="5">
    <name type="scientific">Chlorella variabilis</name>
    <name type="common">Green alga</name>
    <dbReference type="NCBI Taxonomy" id="554065"/>
    <lineage>
        <taxon>Eukaryota</taxon>
        <taxon>Viridiplantae</taxon>
        <taxon>Chlorophyta</taxon>
        <taxon>core chlorophytes</taxon>
        <taxon>Trebouxiophyceae</taxon>
        <taxon>Chlorellales</taxon>
        <taxon>Chlorellaceae</taxon>
        <taxon>Chlorella clade</taxon>
        <taxon>Chlorella</taxon>
    </lineage>
</organism>
<dbReference type="eggNOG" id="KOG1529">
    <property type="taxonomic scope" value="Eukaryota"/>
</dbReference>
<dbReference type="Pfam" id="PF00581">
    <property type="entry name" value="Rhodanese"/>
    <property type="match status" value="2"/>
</dbReference>
<dbReference type="Proteomes" id="UP000008141">
    <property type="component" value="Unassembled WGS sequence"/>
</dbReference>
<evidence type="ECO:0000313" key="5">
    <source>
        <dbReference type="Proteomes" id="UP000008141"/>
    </source>
</evidence>
<accession>E1ZTC3</accession>
<evidence type="ECO:0000259" key="3">
    <source>
        <dbReference type="PROSITE" id="PS50206"/>
    </source>
</evidence>
<dbReference type="InterPro" id="IPR045078">
    <property type="entry name" value="TST/MPST-like"/>
</dbReference>
<dbReference type="GeneID" id="17350359"/>
<dbReference type="AlphaFoldDB" id="E1ZTC3"/>
<dbReference type="InterPro" id="IPR001763">
    <property type="entry name" value="Rhodanese-like_dom"/>
</dbReference>
<dbReference type="InterPro" id="IPR036873">
    <property type="entry name" value="Rhodanese-like_dom_sf"/>
</dbReference>
<dbReference type="OMA" id="WIEYSHA"/>
<dbReference type="SMART" id="SM00450">
    <property type="entry name" value="RHOD"/>
    <property type="match status" value="2"/>
</dbReference>